<name>A0A443PAC8_9MAGN</name>
<dbReference type="STRING" id="337451.A0A443PAC8"/>
<dbReference type="Proteomes" id="UP000283530">
    <property type="component" value="Unassembled WGS sequence"/>
</dbReference>
<evidence type="ECO:0000313" key="7">
    <source>
        <dbReference type="Proteomes" id="UP000283530"/>
    </source>
</evidence>
<dbReference type="OrthoDB" id="411017at2759"/>
<reference evidence="6 7" key="1">
    <citation type="journal article" date="2019" name="Nat. Plants">
        <title>Stout camphor tree genome fills gaps in understanding of flowering plant genome evolution.</title>
        <authorList>
            <person name="Chaw S.M."/>
            <person name="Liu Y.C."/>
            <person name="Wu Y.W."/>
            <person name="Wang H.Y."/>
            <person name="Lin C.I."/>
            <person name="Wu C.S."/>
            <person name="Ke H.M."/>
            <person name="Chang L.Y."/>
            <person name="Hsu C.Y."/>
            <person name="Yang H.T."/>
            <person name="Sudianto E."/>
            <person name="Hsu M.H."/>
            <person name="Wu K.P."/>
            <person name="Wang L.N."/>
            <person name="Leebens-Mack J.H."/>
            <person name="Tsai I.J."/>
        </authorList>
    </citation>
    <scope>NUCLEOTIDE SEQUENCE [LARGE SCALE GENOMIC DNA]</scope>
    <source>
        <strain evidence="7">cv. Chaw 1501</strain>
        <tissue evidence="6">Young leaves</tissue>
    </source>
</reference>
<dbReference type="GO" id="GO:0005778">
    <property type="term" value="C:peroxisomal membrane"/>
    <property type="evidence" value="ECO:0007669"/>
    <property type="project" value="UniProtKB-SubCell"/>
</dbReference>
<dbReference type="Pfam" id="PF05648">
    <property type="entry name" value="PEX11"/>
    <property type="match status" value="1"/>
</dbReference>
<evidence type="ECO:0000256" key="4">
    <source>
        <dbReference type="ARBA" id="ARBA00023136"/>
    </source>
</evidence>
<dbReference type="EMBL" id="QPKB01000006">
    <property type="protein sequence ID" value="RWR87735.1"/>
    <property type="molecule type" value="Genomic_DNA"/>
</dbReference>
<dbReference type="AlphaFoldDB" id="A0A443PAC8"/>
<sequence length="129" mass="14615">MDSNPKVVSIHLLKEVKDRDFLTHLESYLAKCGDIDKLLKISRYITKIALSYSLPPPPNPPPSFESSVGLSRNTFRLGKFVQDINACPLHHHPISVLSRNTFRLGKFVRDINALCATTPSLYSPYHLQR</sequence>
<dbReference type="GO" id="GO:0016559">
    <property type="term" value="P:peroxisome fission"/>
    <property type="evidence" value="ECO:0007669"/>
    <property type="project" value="InterPro"/>
</dbReference>
<dbReference type="GO" id="GO:0044375">
    <property type="term" value="P:regulation of peroxisome size"/>
    <property type="evidence" value="ECO:0007669"/>
    <property type="project" value="UniProtKB-ARBA"/>
</dbReference>
<evidence type="ECO:0000256" key="2">
    <source>
        <dbReference type="ARBA" id="ARBA00008194"/>
    </source>
</evidence>
<organism evidence="6 7">
    <name type="scientific">Cinnamomum micranthum f. kanehirae</name>
    <dbReference type="NCBI Taxonomy" id="337451"/>
    <lineage>
        <taxon>Eukaryota</taxon>
        <taxon>Viridiplantae</taxon>
        <taxon>Streptophyta</taxon>
        <taxon>Embryophyta</taxon>
        <taxon>Tracheophyta</taxon>
        <taxon>Spermatophyta</taxon>
        <taxon>Magnoliopsida</taxon>
        <taxon>Magnoliidae</taxon>
        <taxon>Laurales</taxon>
        <taxon>Lauraceae</taxon>
        <taxon>Cinnamomum</taxon>
    </lineage>
</organism>
<gene>
    <name evidence="6" type="ORF">CKAN_01669100</name>
</gene>
<keyword evidence="7" id="KW-1185">Reference proteome</keyword>
<dbReference type="PANTHER" id="PTHR12652">
    <property type="entry name" value="PEROXISOMAL BIOGENESIS FACTOR 11"/>
    <property type="match status" value="1"/>
</dbReference>
<comment type="similarity">
    <text evidence="2">Belongs to the peroxin-11 family.</text>
</comment>
<protein>
    <submittedName>
        <fullName evidence="6">Peroxisomal membrane protein 11A</fullName>
    </submittedName>
</protein>
<accession>A0A443PAC8</accession>
<evidence type="ECO:0000256" key="3">
    <source>
        <dbReference type="ARBA" id="ARBA00022593"/>
    </source>
</evidence>
<dbReference type="GO" id="GO:0042802">
    <property type="term" value="F:identical protein binding"/>
    <property type="evidence" value="ECO:0007669"/>
    <property type="project" value="UniProtKB-ARBA"/>
</dbReference>
<comment type="subcellular location">
    <subcellularLocation>
        <location evidence="1">Peroxisome membrane</location>
        <topology evidence="1">Multi-pass membrane protein</topology>
    </subcellularLocation>
</comment>
<keyword evidence="5" id="KW-0576">Peroxisome</keyword>
<evidence type="ECO:0000256" key="1">
    <source>
        <dbReference type="ARBA" id="ARBA00004585"/>
    </source>
</evidence>
<comment type="caution">
    <text evidence="6">The sequence shown here is derived from an EMBL/GenBank/DDBJ whole genome shotgun (WGS) entry which is preliminary data.</text>
</comment>
<dbReference type="InterPro" id="IPR008733">
    <property type="entry name" value="PEX11"/>
</dbReference>
<keyword evidence="4" id="KW-0472">Membrane</keyword>
<keyword evidence="3" id="KW-0962">Peroxisome biogenesis</keyword>
<evidence type="ECO:0000313" key="6">
    <source>
        <dbReference type="EMBL" id="RWR87735.1"/>
    </source>
</evidence>
<evidence type="ECO:0000256" key="5">
    <source>
        <dbReference type="ARBA" id="ARBA00023140"/>
    </source>
</evidence>
<proteinExistence type="inferred from homology"/>
<dbReference type="PANTHER" id="PTHR12652:SF50">
    <property type="entry name" value="PEROXIN 11"/>
    <property type="match status" value="1"/>
</dbReference>